<comment type="caution">
    <text evidence="3">The sequence shown here is derived from an EMBL/GenBank/DDBJ whole genome shotgun (WGS) entry which is preliminary data.</text>
</comment>
<reference evidence="3 4" key="1">
    <citation type="journal article" date="2014" name="Genome Announc.">
        <title>Draft genome sequences of eight enterohepatic helicobacter species isolated from both laboratory and wild rodents.</title>
        <authorList>
            <person name="Sheh A."/>
            <person name="Shen Z."/>
            <person name="Fox J.G."/>
        </authorList>
    </citation>
    <scope>NUCLEOTIDE SEQUENCE [LARGE SCALE GENOMIC DNA]</scope>
    <source>
        <strain evidence="3 4">ATCC 700114</strain>
    </source>
</reference>
<evidence type="ECO:0000259" key="2">
    <source>
        <dbReference type="Pfam" id="PF01171"/>
    </source>
</evidence>
<dbReference type="EMBL" id="JRPL02000004">
    <property type="protein sequence ID" value="TLD84147.1"/>
    <property type="molecule type" value="Genomic_DNA"/>
</dbReference>
<dbReference type="PIRSF" id="PIRSF004976">
    <property type="entry name" value="ATPase_YdaO"/>
    <property type="match status" value="1"/>
</dbReference>
<dbReference type="GO" id="GO:0016740">
    <property type="term" value="F:transferase activity"/>
    <property type="evidence" value="ECO:0007669"/>
    <property type="project" value="UniProtKB-KW"/>
</dbReference>
<dbReference type="CDD" id="cd24138">
    <property type="entry name" value="TtcA-like"/>
    <property type="match status" value="1"/>
</dbReference>
<dbReference type="OrthoDB" id="9801054at2"/>
<dbReference type="AlphaFoldDB" id="A0A4U8SDM1"/>
<organism evidence="3 4">
    <name type="scientific">Helicobacter trogontum</name>
    <dbReference type="NCBI Taxonomy" id="50960"/>
    <lineage>
        <taxon>Bacteria</taxon>
        <taxon>Pseudomonadati</taxon>
        <taxon>Campylobacterota</taxon>
        <taxon>Epsilonproteobacteria</taxon>
        <taxon>Campylobacterales</taxon>
        <taxon>Helicobacteraceae</taxon>
        <taxon>Helicobacter</taxon>
    </lineage>
</organism>
<dbReference type="Proteomes" id="UP000029878">
    <property type="component" value="Unassembled WGS sequence"/>
</dbReference>
<gene>
    <name evidence="3" type="ORF">LS81_002790</name>
</gene>
<feature type="domain" description="tRNA(Ile)-lysidine/2-thiocytidine synthase N-terminal" evidence="2">
    <location>
        <begin position="75"/>
        <end position="240"/>
    </location>
</feature>
<evidence type="ECO:0000313" key="4">
    <source>
        <dbReference type="Proteomes" id="UP000029878"/>
    </source>
</evidence>
<dbReference type="PANTHER" id="PTHR43686">
    <property type="entry name" value="SULFURTRANSFERASE-RELATED"/>
    <property type="match status" value="1"/>
</dbReference>
<dbReference type="Gene3D" id="3.40.50.620">
    <property type="entry name" value="HUPs"/>
    <property type="match status" value="1"/>
</dbReference>
<accession>A0A4U8SDM1</accession>
<dbReference type="PANTHER" id="PTHR43686:SF1">
    <property type="entry name" value="AMINOTRAN_5 DOMAIN-CONTAINING PROTEIN"/>
    <property type="match status" value="1"/>
</dbReference>
<dbReference type="InterPro" id="IPR011063">
    <property type="entry name" value="TilS/TtcA_N"/>
</dbReference>
<keyword evidence="1" id="KW-0808">Transferase</keyword>
<evidence type="ECO:0000313" key="3">
    <source>
        <dbReference type="EMBL" id="TLD84147.1"/>
    </source>
</evidence>
<dbReference type="InterPro" id="IPR035107">
    <property type="entry name" value="tRNA_thiolation_TtcA_Ctu1"/>
</dbReference>
<dbReference type="Pfam" id="PF01171">
    <property type="entry name" value="ATP_bind_3"/>
    <property type="match status" value="1"/>
</dbReference>
<dbReference type="SUPFAM" id="SSF52402">
    <property type="entry name" value="Adenine nucleotide alpha hydrolases-like"/>
    <property type="match status" value="1"/>
</dbReference>
<protein>
    <submittedName>
        <fullName evidence="3">tRNA 2-thiocytidine biosynthesis protein TtcA</fullName>
    </submittedName>
</protein>
<sequence>MQITWQTKEAQQIDVLSQRNSLYPFPHKEIAQHIMNTQHKKKQKANKENPIISKKILNIVGRTNAKYNLIKEGDKILLGLSGGKDSMLLATIFAYMQKHAPFKFEFLAMTVDYGRGGEYEYIFEYCKKLDIPYELNRTQIFKILENHKKEGTIYCSFCSRMRRGELYSMALERGFNKIALAHHLDDAAESFMMNLTYNGALRSMPPYYKAQNGLGVIRPLIFVRERQIIDFIASNKIYIAPDCNCPINWLPEDKRPKARAANKELLKELESKNPNLFKSLKNAFSNIHVQSFCDERFMDSE</sequence>
<name>A0A4U8SDM1_9HELI</name>
<dbReference type="GO" id="GO:0008033">
    <property type="term" value="P:tRNA processing"/>
    <property type="evidence" value="ECO:0007669"/>
    <property type="project" value="InterPro"/>
</dbReference>
<dbReference type="InterPro" id="IPR014729">
    <property type="entry name" value="Rossmann-like_a/b/a_fold"/>
</dbReference>
<proteinExistence type="predicted"/>
<evidence type="ECO:0000256" key="1">
    <source>
        <dbReference type="ARBA" id="ARBA00022679"/>
    </source>
</evidence>